<dbReference type="SUPFAM" id="SSF53098">
    <property type="entry name" value="Ribonuclease H-like"/>
    <property type="match status" value="1"/>
</dbReference>
<evidence type="ECO:0000259" key="1">
    <source>
        <dbReference type="Pfam" id="PF13701"/>
    </source>
</evidence>
<organism evidence="2 3">
    <name type="scientific">Streptococcus danieliae</name>
    <dbReference type="NCBI Taxonomy" id="747656"/>
    <lineage>
        <taxon>Bacteria</taxon>
        <taxon>Bacillati</taxon>
        <taxon>Bacillota</taxon>
        <taxon>Bacilli</taxon>
        <taxon>Lactobacillales</taxon>
        <taxon>Streptococcaceae</taxon>
        <taxon>Streptococcus</taxon>
    </lineage>
</organism>
<dbReference type="InterPro" id="IPR012337">
    <property type="entry name" value="RNaseH-like_sf"/>
</dbReference>
<evidence type="ECO:0000313" key="3">
    <source>
        <dbReference type="Proteomes" id="UP000461595"/>
    </source>
</evidence>
<accession>A0A7X3G8X0</accession>
<gene>
    <name evidence="2" type="ORF">E5983_06490</name>
</gene>
<dbReference type="EMBL" id="WSRS01000056">
    <property type="protein sequence ID" value="MVX59283.1"/>
    <property type="molecule type" value="Genomic_DNA"/>
</dbReference>
<dbReference type="InterPro" id="IPR025668">
    <property type="entry name" value="Tnp_DDE_dom"/>
</dbReference>
<dbReference type="Pfam" id="PF13701">
    <property type="entry name" value="DDE_Tnp_1_4"/>
    <property type="match status" value="1"/>
</dbReference>
<feature type="domain" description="Transposase DDE" evidence="1">
    <location>
        <begin position="5"/>
        <end position="222"/>
    </location>
</feature>
<dbReference type="AlphaFoldDB" id="A0A7X3G8X0"/>
<dbReference type="Proteomes" id="UP000461595">
    <property type="component" value="Unassembled WGS sequence"/>
</dbReference>
<sequence length="222" mass="25143">MINVGILMQFLFQILADFDTDYVCKELKGNAYFPQVLESQQVASQPTLSRFLSRANSETVEALRQINLDLVQTFLKVQSMKQFIVDVDSTHFTSHGNQEGSNYNAHYRAKGFHPLYAFESHIGYCLNAQLRPGNHYCSEGADHFLEPILAGFDNLVFRMDSGFASPKISNLIEDNGENYFIKLKWNNVLGDLGDLKPPCSEDENLTILPHDAYSEKTYQANS</sequence>
<comment type="caution">
    <text evidence="2">The sequence shown here is derived from an EMBL/GenBank/DDBJ whole genome shotgun (WGS) entry which is preliminary data.</text>
</comment>
<evidence type="ECO:0000313" key="2">
    <source>
        <dbReference type="EMBL" id="MVX59283.1"/>
    </source>
</evidence>
<name>A0A7X3G8X0_9STRE</name>
<reference evidence="2 3" key="1">
    <citation type="submission" date="2019-12" db="EMBL/GenBank/DDBJ databases">
        <title>Microbes associate with the intestines of laboratory mice.</title>
        <authorList>
            <person name="Navarre W."/>
            <person name="Wong E."/>
        </authorList>
    </citation>
    <scope>NUCLEOTIDE SEQUENCE [LARGE SCALE GENOMIC DNA]</scope>
    <source>
        <strain evidence="2 3">NM51_B2-22</strain>
    </source>
</reference>
<protein>
    <submittedName>
        <fullName evidence="2">Transposase</fullName>
    </submittedName>
</protein>
<proteinExistence type="predicted"/>